<dbReference type="AlphaFoldDB" id="A0A4Y2K1Q8"/>
<protein>
    <submittedName>
        <fullName evidence="1">Uncharacterized protein</fullName>
    </submittedName>
</protein>
<proteinExistence type="predicted"/>
<name>A0A4Y2K1Q8_ARAVE</name>
<evidence type="ECO:0000313" key="1">
    <source>
        <dbReference type="EMBL" id="GBM96107.1"/>
    </source>
</evidence>
<comment type="caution">
    <text evidence="1">The sequence shown here is derived from an EMBL/GenBank/DDBJ whole genome shotgun (WGS) entry which is preliminary data.</text>
</comment>
<dbReference type="EMBL" id="BGPR01004116">
    <property type="protein sequence ID" value="GBM96107.1"/>
    <property type="molecule type" value="Genomic_DNA"/>
</dbReference>
<reference evidence="1 2" key="1">
    <citation type="journal article" date="2019" name="Sci. Rep.">
        <title>Orb-weaving spider Araneus ventricosus genome elucidates the spidroin gene catalogue.</title>
        <authorList>
            <person name="Kono N."/>
            <person name="Nakamura H."/>
            <person name="Ohtoshi R."/>
            <person name="Moran D.A.P."/>
            <person name="Shinohara A."/>
            <person name="Yoshida Y."/>
            <person name="Fujiwara M."/>
            <person name="Mori M."/>
            <person name="Tomita M."/>
            <person name="Arakawa K."/>
        </authorList>
    </citation>
    <scope>NUCLEOTIDE SEQUENCE [LARGE SCALE GENOMIC DNA]</scope>
</reference>
<dbReference type="Proteomes" id="UP000499080">
    <property type="component" value="Unassembled WGS sequence"/>
</dbReference>
<keyword evidence="2" id="KW-1185">Reference proteome</keyword>
<gene>
    <name evidence="1" type="ORF">AVEN_7986_1</name>
</gene>
<organism evidence="1 2">
    <name type="scientific">Araneus ventricosus</name>
    <name type="common">Orbweaver spider</name>
    <name type="synonym">Epeira ventricosa</name>
    <dbReference type="NCBI Taxonomy" id="182803"/>
    <lineage>
        <taxon>Eukaryota</taxon>
        <taxon>Metazoa</taxon>
        <taxon>Ecdysozoa</taxon>
        <taxon>Arthropoda</taxon>
        <taxon>Chelicerata</taxon>
        <taxon>Arachnida</taxon>
        <taxon>Araneae</taxon>
        <taxon>Araneomorphae</taxon>
        <taxon>Entelegynae</taxon>
        <taxon>Araneoidea</taxon>
        <taxon>Araneidae</taxon>
        <taxon>Araneus</taxon>
    </lineage>
</organism>
<sequence length="91" mass="10358">NLASLANSSIHPANSTWPTHQLLRVIEHIHEGKANRLATAAIFLDIAKAFDKVWIQGLIHKTNRISFSALHYQNNVLLSPRQIFHCCSQRY</sequence>
<dbReference type="OrthoDB" id="6437545at2759"/>
<evidence type="ECO:0000313" key="2">
    <source>
        <dbReference type="Proteomes" id="UP000499080"/>
    </source>
</evidence>
<feature type="non-terminal residue" evidence="1">
    <location>
        <position position="1"/>
    </location>
</feature>
<accession>A0A4Y2K1Q8</accession>